<comment type="caution">
    <text evidence="1">The sequence shown here is derived from an EMBL/GenBank/DDBJ whole genome shotgun (WGS) entry which is preliminary data.</text>
</comment>
<evidence type="ECO:0000313" key="2">
    <source>
        <dbReference type="Proteomes" id="UP000309215"/>
    </source>
</evidence>
<dbReference type="Proteomes" id="UP000309215">
    <property type="component" value="Unassembled WGS sequence"/>
</dbReference>
<gene>
    <name evidence="1" type="ORF">E8A74_05705</name>
</gene>
<proteinExistence type="predicted"/>
<dbReference type="EMBL" id="SSMQ01000004">
    <property type="protein sequence ID" value="TKD12104.1"/>
    <property type="molecule type" value="Genomic_DNA"/>
</dbReference>
<sequence length="345" mass="34427">MAYKRWIGNFVGLFALLGGCQVVGSIEPELVLASGDEICGDGVDDDGDGLADCDDPDCGTTLCVPNAPPGWEGPFWVQRAFWDGVSGPSCPAGIPGTAHYMSPAPAACTPCACSDVQGGACNPPKFRCWPSKNCSGDAVNTTLADVGQCDAPFSPFALGAASCRIIGAGALQSDGACTPSGGELTEPQLFQQIVSACALGAGLGCAEGSTCAPPLEAGARLCVRSSGAGVCPSGWDGETLTAFAGGQDARTCGACTCTLEGAGCEDGAYRVFDSNNCKVPASGADTAPPIDITGDTCVDVSALADSGTFSIEALEASVYTGACTSAGGAPSGAVLVEDAFKYCCR</sequence>
<evidence type="ECO:0000313" key="1">
    <source>
        <dbReference type="EMBL" id="TKD12104.1"/>
    </source>
</evidence>
<reference evidence="1 2" key="1">
    <citation type="submission" date="2019-04" db="EMBL/GenBank/DDBJ databases">
        <authorList>
            <person name="Li Y."/>
            <person name="Wang J."/>
        </authorList>
    </citation>
    <scope>NUCLEOTIDE SEQUENCE [LARGE SCALE GENOMIC DNA]</scope>
    <source>
        <strain evidence="1 2">DSM 14668</strain>
    </source>
</reference>
<organism evidence="1 2">
    <name type="scientific">Polyangium fumosum</name>
    <dbReference type="NCBI Taxonomy" id="889272"/>
    <lineage>
        <taxon>Bacteria</taxon>
        <taxon>Pseudomonadati</taxon>
        <taxon>Myxococcota</taxon>
        <taxon>Polyangia</taxon>
        <taxon>Polyangiales</taxon>
        <taxon>Polyangiaceae</taxon>
        <taxon>Polyangium</taxon>
    </lineage>
</organism>
<dbReference type="RefSeq" id="WP_136927899.1">
    <property type="nucleotide sequence ID" value="NZ_SSMQ01000004.1"/>
</dbReference>
<accession>A0A4U1JHM1</accession>
<dbReference type="OrthoDB" id="5504375at2"/>
<name>A0A4U1JHM1_9BACT</name>
<dbReference type="PROSITE" id="PS51257">
    <property type="entry name" value="PROKAR_LIPOPROTEIN"/>
    <property type="match status" value="1"/>
</dbReference>
<dbReference type="AlphaFoldDB" id="A0A4U1JHM1"/>
<protein>
    <submittedName>
        <fullName evidence="1">Uncharacterized protein</fullName>
    </submittedName>
</protein>
<keyword evidence="2" id="KW-1185">Reference proteome</keyword>